<sequence length="172" mass="19458">MVQFAALVHDGQPDGDGALQRQQLQNGDAEAALVGLAEQRLQEARLLQQQPAALRQQQARFERVYPQQLFQRLLQPALCQHCFPAGIRHVAGRQQYASFLIQRVLDQNRPIIVPQRQQVVEPVGVDRGEVVVAHRWRAFEKGRGVFQLRRSGRACKPLVRTYPDVSLCYAAS</sequence>
<name>A0ABX3CGH2_9NEIS</name>
<dbReference type="RefSeq" id="WP_071111395.1">
    <property type="nucleotide sequence ID" value="NZ_MKCT01000001.1"/>
</dbReference>
<gene>
    <name evidence="1" type="ORF">BI344_02605</name>
</gene>
<evidence type="ECO:0000313" key="2">
    <source>
        <dbReference type="Proteomes" id="UP000180280"/>
    </source>
</evidence>
<accession>A0ABX3CGH2</accession>
<proteinExistence type="predicted"/>
<protein>
    <submittedName>
        <fullName evidence="1">Uncharacterized protein</fullName>
    </submittedName>
</protein>
<keyword evidence="2" id="KW-1185">Reference proteome</keyword>
<reference evidence="1 2" key="1">
    <citation type="submission" date="2016-09" db="EMBL/GenBank/DDBJ databases">
        <title>Chromobacterium muskegensis sp. nov., an insecticidal bacterium isolated from Sphagnum bogs.</title>
        <authorList>
            <person name="Sparks M.E."/>
            <person name="Blackburn M.B."/>
            <person name="Gundersen-Rindal D.E."/>
            <person name="Mitchell A."/>
            <person name="Farrar R."/>
            <person name="Kuhar D."/>
        </authorList>
    </citation>
    <scope>NUCLEOTIDE SEQUENCE [LARGE SCALE GENOMIC DNA]</scope>
    <source>
        <strain evidence="1 2">14B-1</strain>
    </source>
</reference>
<comment type="caution">
    <text evidence="1">The sequence shown here is derived from an EMBL/GenBank/DDBJ whole genome shotgun (WGS) entry which is preliminary data.</text>
</comment>
<dbReference type="EMBL" id="MKCT01000001">
    <property type="protein sequence ID" value="OHX21438.1"/>
    <property type="molecule type" value="Genomic_DNA"/>
</dbReference>
<evidence type="ECO:0000313" key="1">
    <source>
        <dbReference type="EMBL" id="OHX21438.1"/>
    </source>
</evidence>
<organism evidence="1 2">
    <name type="scientific">Chromobacterium sphagni</name>
    <dbReference type="NCBI Taxonomy" id="1903179"/>
    <lineage>
        <taxon>Bacteria</taxon>
        <taxon>Pseudomonadati</taxon>
        <taxon>Pseudomonadota</taxon>
        <taxon>Betaproteobacteria</taxon>
        <taxon>Neisseriales</taxon>
        <taxon>Chromobacteriaceae</taxon>
        <taxon>Chromobacterium</taxon>
    </lineage>
</organism>
<dbReference type="Proteomes" id="UP000180280">
    <property type="component" value="Unassembled WGS sequence"/>
</dbReference>